<dbReference type="Pfam" id="PF00884">
    <property type="entry name" value="Sulfatase"/>
    <property type="match status" value="1"/>
</dbReference>
<dbReference type="Gene3D" id="3.40.720.10">
    <property type="entry name" value="Alkaline Phosphatase, subunit A"/>
    <property type="match status" value="1"/>
</dbReference>
<dbReference type="SUPFAM" id="SSF48208">
    <property type="entry name" value="Six-hairpin glycosidases"/>
    <property type="match status" value="1"/>
</dbReference>
<keyword evidence="4" id="KW-0732">Signal</keyword>
<dbReference type="AlphaFoldDB" id="A0A2D0NI30"/>
<dbReference type="Proteomes" id="UP000223913">
    <property type="component" value="Unassembled WGS sequence"/>
</dbReference>
<dbReference type="OrthoDB" id="9815108at2"/>
<sequence>MLYLLRLRYRATCLLSLSLICWCLNPLQGQSGDRPNIIFILTDDQRFDALGYAGNKLSQTPEMDQLAKAGTYFKTAIVTTPICAASRASIFTGLHERTHLYNFQTGPIRPEFMETAYPRVLRESGYYTGFYGKFGVNYGSLDQLFDTYESYDRNNRYPDYRGYYYKTLDGDTVHLTRYTGAKALEFIDQAPGDRPFCLSLSFSAPHAHDSAPDQYFWQTEQDAMLADGDVPGPDLGEDRYFEALPAAVREGFNRTRWHWRYDTPEKYQHSVKGYHRMIAGIDREIGKIRAQLEKKGIADNTVIILMGDNGYFLGERQLAGKWLLYDNSIRVPLIVYDPRVRQHRDVEDMALNIDVPATMLDVAGVDRPASWQGQSLLPVVTGKARGLDRDAILTEHLWEFANIPPSEGIRTDDWKYFRYVNDRSSEELYDLSKDRKEINNLAADPTHRAKLNEMRDQLENLIDRYADPYSGTPTGLTVEYIRDPAYTTINDPEPEYGWILPAAAGAQSAYQILVASSREKIDQRQGDVWNSQQVRSNASVNVSHGGTALQPNTTYYWTVRIWDQTNRTSEYAEPQSFTTGNFQGMISSGNWFEEEHLAPVAVTETGRGSYFVDFGKAAFGTLRLNYRAPKSDTLVIRLGEKLENGRIDPKPGGTIRYQEVKMAVSPSQKEYRVELVPVERNTSGAAVLLPDSFGVIMPFRYAEIERAATEIGADDLRQEAYFYYFDEDESRFQSSDTLLNQIWDLCKYSIKMTSFAGLYVDGDRERIPYEADAYINQLGHYGTDREYAIGKQTIEYFMEHPTWPTEWLLHTALLFYQDYQYTGDTELIAKYYDELKHKSLMELAREDGLISSFSDKVTDEYMGKLGFADVSNRLRDIVDWPPAQKDTGWKLSTPEGERDGHEMLPINTVVNSFFYENMRIMAEFAALLNKPDEQLYFEYMAAQVKRVINDKLFDPEKGMYVDGEGSAHGSIHSNMMPLAFGIVPEPYVQSVVDYVKTRGMGCSVYGSQYLLEGLYRAGAGQYALDLMRATDDRSWWNMIQAGSTVTLEAWDIRYKPNLDWNHAWGAAPANIIPRYLWGVRPETPGFGIVRIQPQLGDLNQSAITVPTIRGTIEGTYTRVNNRVQRYEITLPGNTFANLVLQANPNDAVLLNGEPVNLAFGSIRLEPGVNQIELRINSF</sequence>
<dbReference type="InterPro" id="IPR035396">
    <property type="entry name" value="Bac_rhamnosid6H"/>
</dbReference>
<dbReference type="InterPro" id="IPR017850">
    <property type="entry name" value="Alkaline_phosphatase_core_sf"/>
</dbReference>
<feature type="signal peptide" evidence="4">
    <location>
        <begin position="1"/>
        <end position="29"/>
    </location>
</feature>
<comment type="caution">
    <text evidence="8">The sequence shown here is derived from an EMBL/GenBank/DDBJ whole genome shotgun (WGS) entry which is preliminary data.</text>
</comment>
<evidence type="ECO:0000313" key="9">
    <source>
        <dbReference type="Proteomes" id="UP000223913"/>
    </source>
</evidence>
<name>A0A2D0NI30_FLAN2</name>
<dbReference type="EMBL" id="PDUD01000002">
    <property type="protein sequence ID" value="PHN08162.1"/>
    <property type="molecule type" value="Genomic_DNA"/>
</dbReference>
<dbReference type="RefSeq" id="WP_099148365.1">
    <property type="nucleotide sequence ID" value="NZ_PDUD01000002.1"/>
</dbReference>
<dbReference type="Gene3D" id="1.50.10.10">
    <property type="match status" value="1"/>
</dbReference>
<dbReference type="InterPro" id="IPR016007">
    <property type="entry name" value="Alpha_rhamnosid"/>
</dbReference>
<dbReference type="SUPFAM" id="SSF53649">
    <property type="entry name" value="Alkaline phosphatase-like"/>
    <property type="match status" value="1"/>
</dbReference>
<dbReference type="Gene3D" id="2.60.420.10">
    <property type="entry name" value="Maltose phosphorylase, domain 3"/>
    <property type="match status" value="1"/>
</dbReference>
<dbReference type="Pfam" id="PF25788">
    <property type="entry name" value="Ig_Rha78A_N"/>
    <property type="match status" value="1"/>
</dbReference>
<evidence type="ECO:0000313" key="8">
    <source>
        <dbReference type="EMBL" id="PHN08162.1"/>
    </source>
</evidence>
<evidence type="ECO:0000259" key="7">
    <source>
        <dbReference type="Pfam" id="PF17390"/>
    </source>
</evidence>
<dbReference type="InterPro" id="IPR012341">
    <property type="entry name" value="6hp_glycosidase-like_sf"/>
</dbReference>
<evidence type="ECO:0000256" key="3">
    <source>
        <dbReference type="ARBA" id="ARBA00022801"/>
    </source>
</evidence>
<dbReference type="EC" id="3.2.1.40" evidence="2"/>
<keyword evidence="9" id="KW-1185">Reference proteome</keyword>
<dbReference type="Gene3D" id="2.60.40.10">
    <property type="entry name" value="Immunoglobulins"/>
    <property type="match status" value="1"/>
</dbReference>
<accession>A0A2D0NI30</accession>
<evidence type="ECO:0000256" key="2">
    <source>
        <dbReference type="ARBA" id="ARBA00012652"/>
    </source>
</evidence>
<feature type="domain" description="Sulfatase N-terminal" evidence="5">
    <location>
        <begin position="35"/>
        <end position="365"/>
    </location>
</feature>
<dbReference type="InterPro" id="IPR013783">
    <property type="entry name" value="Ig-like_fold"/>
</dbReference>
<proteinExistence type="predicted"/>
<dbReference type="InterPro" id="IPR035398">
    <property type="entry name" value="Bac_rhamnosid_C"/>
</dbReference>
<dbReference type="GO" id="GO:0005975">
    <property type="term" value="P:carbohydrate metabolic process"/>
    <property type="evidence" value="ECO:0007669"/>
    <property type="project" value="InterPro"/>
</dbReference>
<comment type="catalytic activity">
    <reaction evidence="1">
        <text>Hydrolysis of terminal non-reducing alpha-L-rhamnose residues in alpha-L-rhamnosides.</text>
        <dbReference type="EC" id="3.2.1.40"/>
    </reaction>
</comment>
<evidence type="ECO:0000259" key="5">
    <source>
        <dbReference type="Pfam" id="PF00884"/>
    </source>
</evidence>
<dbReference type="Gene3D" id="2.60.120.260">
    <property type="entry name" value="Galactose-binding domain-like"/>
    <property type="match status" value="1"/>
</dbReference>
<keyword evidence="3" id="KW-0378">Hydrolase</keyword>
<dbReference type="Pfam" id="PF17390">
    <property type="entry name" value="Bac_rhamnosid_C"/>
    <property type="match status" value="1"/>
</dbReference>
<dbReference type="InterPro" id="IPR000917">
    <property type="entry name" value="Sulfatase_N"/>
</dbReference>
<dbReference type="PANTHER" id="PTHR33307:SF6">
    <property type="entry name" value="ALPHA-RHAMNOSIDASE (EUROFUNG)-RELATED"/>
    <property type="match status" value="1"/>
</dbReference>
<reference evidence="8 9" key="1">
    <citation type="submission" date="2017-10" db="EMBL/GenBank/DDBJ databases">
        <title>The draft genome sequence of Lewinella nigricans NBRC 102662.</title>
        <authorList>
            <person name="Wang K."/>
        </authorList>
    </citation>
    <scope>NUCLEOTIDE SEQUENCE [LARGE SCALE GENOMIC DNA]</scope>
    <source>
        <strain evidence="8 9">NBRC 102662</strain>
    </source>
</reference>
<evidence type="ECO:0000256" key="1">
    <source>
        <dbReference type="ARBA" id="ARBA00001445"/>
    </source>
</evidence>
<dbReference type="CDD" id="cd16031">
    <property type="entry name" value="G6S_like"/>
    <property type="match status" value="1"/>
</dbReference>
<protein>
    <recommendedName>
        <fullName evidence="2">alpha-L-rhamnosidase</fullName>
        <ecNumber evidence="2">3.2.1.40</ecNumber>
    </recommendedName>
</protein>
<evidence type="ECO:0000256" key="4">
    <source>
        <dbReference type="SAM" id="SignalP"/>
    </source>
</evidence>
<dbReference type="Pfam" id="PF17389">
    <property type="entry name" value="Bac_rhamnosid6H"/>
    <property type="match status" value="1"/>
</dbReference>
<dbReference type="InterPro" id="IPR008928">
    <property type="entry name" value="6-hairpin_glycosidase_sf"/>
</dbReference>
<dbReference type="PANTHER" id="PTHR33307">
    <property type="entry name" value="ALPHA-RHAMNOSIDASE (EUROFUNG)"/>
    <property type="match status" value="1"/>
</dbReference>
<dbReference type="GO" id="GO:0030596">
    <property type="term" value="F:alpha-L-rhamnosidase activity"/>
    <property type="evidence" value="ECO:0007669"/>
    <property type="project" value="UniProtKB-EC"/>
</dbReference>
<evidence type="ECO:0000259" key="6">
    <source>
        <dbReference type="Pfam" id="PF17389"/>
    </source>
</evidence>
<feature type="domain" description="Alpha-L-rhamnosidase six-hairpin glycosidase" evidence="6">
    <location>
        <begin position="729"/>
        <end position="1075"/>
    </location>
</feature>
<feature type="domain" description="Alpha-L-rhamnosidase C-terminal" evidence="7">
    <location>
        <begin position="1078"/>
        <end position="1146"/>
    </location>
</feature>
<feature type="chain" id="PRO_5012609856" description="alpha-L-rhamnosidase" evidence="4">
    <location>
        <begin position="30"/>
        <end position="1178"/>
    </location>
</feature>
<gene>
    <name evidence="8" type="ORF">CRP01_02240</name>
</gene>
<organism evidence="8 9">
    <name type="scientific">Flavilitoribacter nigricans (strain ATCC 23147 / DSM 23189 / NBRC 102662 / NCIMB 1420 / SS-2)</name>
    <name type="common">Lewinella nigricans</name>
    <dbReference type="NCBI Taxonomy" id="1122177"/>
    <lineage>
        <taxon>Bacteria</taxon>
        <taxon>Pseudomonadati</taxon>
        <taxon>Bacteroidota</taxon>
        <taxon>Saprospiria</taxon>
        <taxon>Saprospirales</taxon>
        <taxon>Lewinellaceae</taxon>
        <taxon>Flavilitoribacter</taxon>
    </lineage>
</organism>